<evidence type="ECO:0008006" key="2">
    <source>
        <dbReference type="Google" id="ProtNLM"/>
    </source>
</evidence>
<accession>X0W6U5</accession>
<dbReference type="Pfam" id="PF17253">
    <property type="entry name" value="DUF5320"/>
    <property type="match status" value="1"/>
</dbReference>
<organism evidence="1">
    <name type="scientific">marine sediment metagenome</name>
    <dbReference type="NCBI Taxonomy" id="412755"/>
    <lineage>
        <taxon>unclassified sequences</taxon>
        <taxon>metagenomes</taxon>
        <taxon>ecological metagenomes</taxon>
    </lineage>
</organism>
<sequence>MPRGNGTGPAGMGPMTGRAAGFCAGFPVPGYMNPIGGRGYFGMGRGGGGRGGGWGRRNMFYATGLPGWQRFGAGYPAYVGAAPYGGVAPYEAPYGGPYGPAPTKEQELDMLKGQAEYFEDALDGIKKRITELAAESEK</sequence>
<dbReference type="EMBL" id="BARS01031510">
    <property type="protein sequence ID" value="GAG18957.1"/>
    <property type="molecule type" value="Genomic_DNA"/>
</dbReference>
<evidence type="ECO:0000313" key="1">
    <source>
        <dbReference type="EMBL" id="GAG18957.1"/>
    </source>
</evidence>
<dbReference type="InterPro" id="IPR035205">
    <property type="entry name" value="DUF5320"/>
</dbReference>
<dbReference type="AlphaFoldDB" id="X0W6U5"/>
<name>X0W6U5_9ZZZZ</name>
<reference evidence="1" key="1">
    <citation type="journal article" date="2014" name="Front. Microbiol.">
        <title>High frequency of phylogenetically diverse reductive dehalogenase-homologous genes in deep subseafloor sedimentary metagenomes.</title>
        <authorList>
            <person name="Kawai M."/>
            <person name="Futagami T."/>
            <person name="Toyoda A."/>
            <person name="Takaki Y."/>
            <person name="Nishi S."/>
            <person name="Hori S."/>
            <person name="Arai W."/>
            <person name="Tsubouchi T."/>
            <person name="Morono Y."/>
            <person name="Uchiyama I."/>
            <person name="Ito T."/>
            <person name="Fujiyama A."/>
            <person name="Inagaki F."/>
            <person name="Takami H."/>
        </authorList>
    </citation>
    <scope>NUCLEOTIDE SEQUENCE</scope>
    <source>
        <strain evidence="1">Expedition CK06-06</strain>
    </source>
</reference>
<protein>
    <recommendedName>
        <fullName evidence="2">DUF5320 domain-containing protein</fullName>
    </recommendedName>
</protein>
<gene>
    <name evidence="1" type="ORF">S01H1_49030</name>
</gene>
<proteinExistence type="predicted"/>
<comment type="caution">
    <text evidence="1">The sequence shown here is derived from an EMBL/GenBank/DDBJ whole genome shotgun (WGS) entry which is preliminary data.</text>
</comment>